<evidence type="ECO:0000313" key="2">
    <source>
        <dbReference type="Proteomes" id="UP000485058"/>
    </source>
</evidence>
<keyword evidence="2" id="KW-1185">Reference proteome</keyword>
<proteinExistence type="predicted"/>
<organism evidence="1 2">
    <name type="scientific">Haematococcus lacustris</name>
    <name type="common">Green alga</name>
    <name type="synonym">Haematococcus pluvialis</name>
    <dbReference type="NCBI Taxonomy" id="44745"/>
    <lineage>
        <taxon>Eukaryota</taxon>
        <taxon>Viridiplantae</taxon>
        <taxon>Chlorophyta</taxon>
        <taxon>core chlorophytes</taxon>
        <taxon>Chlorophyceae</taxon>
        <taxon>CS clade</taxon>
        <taxon>Chlamydomonadales</taxon>
        <taxon>Haematococcaceae</taxon>
        <taxon>Haematococcus</taxon>
    </lineage>
</organism>
<feature type="non-terminal residue" evidence="1">
    <location>
        <position position="1"/>
    </location>
</feature>
<evidence type="ECO:0000313" key="1">
    <source>
        <dbReference type="EMBL" id="GFH29541.1"/>
    </source>
</evidence>
<dbReference type="EMBL" id="BLLF01004405">
    <property type="protein sequence ID" value="GFH29541.1"/>
    <property type="molecule type" value="Genomic_DNA"/>
</dbReference>
<protein>
    <submittedName>
        <fullName evidence="1">Uncharacterized protein</fullName>
    </submittedName>
</protein>
<comment type="caution">
    <text evidence="1">The sequence shown here is derived from an EMBL/GenBank/DDBJ whole genome shotgun (WGS) entry which is preliminary data.</text>
</comment>
<gene>
    <name evidence="1" type="ORF">HaLaN_28221</name>
</gene>
<accession>A0A6A0AB99</accession>
<dbReference type="AlphaFoldDB" id="A0A6A0AB99"/>
<name>A0A6A0AB99_HAELA</name>
<reference evidence="1 2" key="1">
    <citation type="submission" date="2020-02" db="EMBL/GenBank/DDBJ databases">
        <title>Draft genome sequence of Haematococcus lacustris strain NIES-144.</title>
        <authorList>
            <person name="Morimoto D."/>
            <person name="Nakagawa S."/>
            <person name="Yoshida T."/>
            <person name="Sawayama S."/>
        </authorList>
    </citation>
    <scope>NUCLEOTIDE SEQUENCE [LARGE SCALE GENOMIC DNA]</scope>
    <source>
        <strain evidence="1 2">NIES-144</strain>
    </source>
</reference>
<feature type="non-terminal residue" evidence="1">
    <location>
        <position position="194"/>
    </location>
</feature>
<dbReference type="Proteomes" id="UP000485058">
    <property type="component" value="Unassembled WGS sequence"/>
</dbReference>
<sequence length="194" mass="21382">QVLKARATWTQLTDEGKKEYSKGYVAATKHYPGLSAVGVYGAGVPEGMECLMQLYDIYSNSNNQAPKELSIPRNTDINPSGVVEGVQYTPQSRDCVAAILNGQEDKFRATIEQKDLDDMGRDGLVSCGVLDVCCAAMKIEGGLDPALEFVTILRTQAFDKLTRTWESSTAPPMTQEDWVAYSTYCSTYDRLAER</sequence>